<evidence type="ECO:0000313" key="2">
    <source>
        <dbReference type="Proteomes" id="UP000324222"/>
    </source>
</evidence>
<dbReference type="Proteomes" id="UP000324222">
    <property type="component" value="Unassembled WGS sequence"/>
</dbReference>
<dbReference type="EMBL" id="VSRR010079233">
    <property type="protein sequence ID" value="MPC88878.1"/>
    <property type="molecule type" value="Genomic_DNA"/>
</dbReference>
<evidence type="ECO:0000313" key="1">
    <source>
        <dbReference type="EMBL" id="MPC88878.1"/>
    </source>
</evidence>
<organism evidence="1 2">
    <name type="scientific">Portunus trituberculatus</name>
    <name type="common">Swimming crab</name>
    <name type="synonym">Neptunus trituberculatus</name>
    <dbReference type="NCBI Taxonomy" id="210409"/>
    <lineage>
        <taxon>Eukaryota</taxon>
        <taxon>Metazoa</taxon>
        <taxon>Ecdysozoa</taxon>
        <taxon>Arthropoda</taxon>
        <taxon>Crustacea</taxon>
        <taxon>Multicrustacea</taxon>
        <taxon>Malacostraca</taxon>
        <taxon>Eumalacostraca</taxon>
        <taxon>Eucarida</taxon>
        <taxon>Decapoda</taxon>
        <taxon>Pleocyemata</taxon>
        <taxon>Brachyura</taxon>
        <taxon>Eubrachyura</taxon>
        <taxon>Portunoidea</taxon>
        <taxon>Portunidae</taxon>
        <taxon>Portuninae</taxon>
        <taxon>Portunus</taxon>
    </lineage>
</organism>
<dbReference type="OrthoDB" id="1728874at2759"/>
<keyword evidence="2" id="KW-1185">Reference proteome</keyword>
<dbReference type="AlphaFoldDB" id="A0A5B7J7I7"/>
<sequence>MGFTNSTLQISAISSSLAACPRLKTLRLEENCLSITSIPEELLLESQVSLLCVDGNLFKMKEFEEVPGYAKVIILF</sequence>
<protein>
    <submittedName>
        <fullName evidence="1">Leucine-rich repeat-containing protein 57</fullName>
    </submittedName>
</protein>
<reference evidence="1 2" key="1">
    <citation type="submission" date="2019-05" db="EMBL/GenBank/DDBJ databases">
        <title>Another draft genome of Portunus trituberculatus and its Hox gene families provides insights of decapod evolution.</title>
        <authorList>
            <person name="Jeong J.-H."/>
            <person name="Song I."/>
            <person name="Kim S."/>
            <person name="Choi T."/>
            <person name="Kim D."/>
            <person name="Ryu S."/>
            <person name="Kim W."/>
        </authorList>
    </citation>
    <scope>NUCLEOTIDE SEQUENCE [LARGE SCALE GENOMIC DNA]</scope>
    <source>
        <tissue evidence="1">Muscle</tissue>
    </source>
</reference>
<proteinExistence type="predicted"/>
<name>A0A5B7J7I7_PORTR</name>
<gene>
    <name evidence="1" type="primary">Lrrc57</name>
    <name evidence="1" type="ORF">E2C01_083801</name>
</gene>
<accession>A0A5B7J7I7</accession>
<comment type="caution">
    <text evidence="1">The sequence shown here is derived from an EMBL/GenBank/DDBJ whole genome shotgun (WGS) entry which is preliminary data.</text>
</comment>